<feature type="domain" description="Peptidase M48" evidence="12">
    <location>
        <begin position="151"/>
        <end position="366"/>
    </location>
</feature>
<name>A0A3S3SVU3_9SPHI</name>
<feature type="transmembrane region" description="Helical" evidence="11">
    <location>
        <begin position="60"/>
        <end position="85"/>
    </location>
</feature>
<evidence type="ECO:0000256" key="1">
    <source>
        <dbReference type="ARBA" id="ARBA00001947"/>
    </source>
</evidence>
<feature type="transmembrane region" description="Helical" evidence="11">
    <location>
        <begin position="213"/>
        <end position="231"/>
    </location>
</feature>
<keyword evidence="3" id="KW-0645">Protease</keyword>
<sequence>MKENTPYDLTSNEFKKAARKAIFAIIFFMLSYLLLFALSIGLVVLCGALGVGLIALKPSVITLGLGIGLIGLGVIVFVFLVKFVFKKHKIDRSHLIELKEEDAPLLYEEIRDIVDKVQTTFPKKIYLSHEVNACVFYDSTFLSMFFPVKKNLQIGMALVNSTSRTELKAILAHEFGHFSQRSMKVGSYVYTVNQIIFNMLYDNEGYGNAVHRFASVSGYFAFFVSIGVKIIEGIQWVLKKLYNVVNIQHLELSREMEFHADAIAVTVVGSQPFVSSLMRLDLANNAFDRTLGYYEQKISANIKPKNIYPQHRHIMHTLAQDTGVDFVNGMPQVTKEYLNHYNKSKLVIKNQWASHPSTEDRVEAITAGHFPQGDDNGEPALVLFGKADELQASVTELLFANVEYKGQVTFDEMESFVAEYQEDFKAGSFPKVFNAYYNNYNPSKFDVEQSTLTETILTFDELFGADKVDMIYSAVCLETDILTIKQIHEGDTEIKTFEYDGVKYVKTDIYELLPKLEKELLDIKAALAVNDESIYHYFKQEAAKNNSEDYFTEKYQTFLEFDKTYDEALSIYNKVADETSFIQFTTPFAEIRENLLKFARTESQLKIQMGNLLALPYVKIDAALKEKVDAYLSKHALNYFAGNSYNDDELDILFGAANAFKEILYQNYFEVKKSLLEEMARLHTDRIAI</sequence>
<evidence type="ECO:0000256" key="10">
    <source>
        <dbReference type="ARBA" id="ARBA00023136"/>
    </source>
</evidence>
<keyword evidence="8 11" id="KW-1133">Transmembrane helix</keyword>
<keyword evidence="14" id="KW-1185">Reference proteome</keyword>
<evidence type="ECO:0000256" key="9">
    <source>
        <dbReference type="ARBA" id="ARBA00023049"/>
    </source>
</evidence>
<keyword evidence="2" id="KW-1003">Cell membrane</keyword>
<dbReference type="RefSeq" id="WP_113645224.1">
    <property type="nucleotide sequence ID" value="NZ_QMHN01000001.1"/>
</dbReference>
<dbReference type="GO" id="GO:0004222">
    <property type="term" value="F:metalloendopeptidase activity"/>
    <property type="evidence" value="ECO:0007669"/>
    <property type="project" value="InterPro"/>
</dbReference>
<evidence type="ECO:0000256" key="4">
    <source>
        <dbReference type="ARBA" id="ARBA00022692"/>
    </source>
</evidence>
<dbReference type="Proteomes" id="UP000284120">
    <property type="component" value="Unassembled WGS sequence"/>
</dbReference>
<dbReference type="CDD" id="cd07328">
    <property type="entry name" value="M48_Ste24p_like"/>
    <property type="match status" value="1"/>
</dbReference>
<gene>
    <name evidence="13" type="ORF">DPV69_00100</name>
</gene>
<keyword evidence="9" id="KW-0482">Metalloprotease</keyword>
<evidence type="ECO:0000256" key="3">
    <source>
        <dbReference type="ARBA" id="ARBA00022670"/>
    </source>
</evidence>
<evidence type="ECO:0000256" key="2">
    <source>
        <dbReference type="ARBA" id="ARBA00022475"/>
    </source>
</evidence>
<dbReference type="PANTHER" id="PTHR43221:SF2">
    <property type="entry name" value="PROTEASE HTPX HOMOLOG"/>
    <property type="match status" value="1"/>
</dbReference>
<keyword evidence="5" id="KW-0479">Metal-binding</keyword>
<dbReference type="InterPro" id="IPR050083">
    <property type="entry name" value="HtpX_protease"/>
</dbReference>
<keyword evidence="10 11" id="KW-0472">Membrane</keyword>
<accession>A0A3S3SVU3</accession>
<reference evidence="13 14" key="1">
    <citation type="submission" date="2018-06" db="EMBL/GenBank/DDBJ databases">
        <title>Pedobacter endophyticus sp. nov., an endophytic bacterium isolated from a leaf of Triticum aestivum.</title>
        <authorList>
            <person name="Zhang L."/>
        </authorList>
    </citation>
    <scope>NUCLEOTIDE SEQUENCE [LARGE SCALE GENOMIC DNA]</scope>
    <source>
        <strain evidence="13 14">CM134L-2</strain>
    </source>
</reference>
<evidence type="ECO:0000256" key="5">
    <source>
        <dbReference type="ARBA" id="ARBA00022723"/>
    </source>
</evidence>
<evidence type="ECO:0000256" key="8">
    <source>
        <dbReference type="ARBA" id="ARBA00022989"/>
    </source>
</evidence>
<evidence type="ECO:0000313" key="13">
    <source>
        <dbReference type="EMBL" id="RWU09784.1"/>
    </source>
</evidence>
<dbReference type="InterPro" id="IPR001915">
    <property type="entry name" value="Peptidase_M48"/>
</dbReference>
<dbReference type="AlphaFoldDB" id="A0A3S3SVU3"/>
<dbReference type="EMBL" id="SAYW01000001">
    <property type="protein sequence ID" value="RWU09784.1"/>
    <property type="molecule type" value="Genomic_DNA"/>
</dbReference>
<dbReference type="PANTHER" id="PTHR43221">
    <property type="entry name" value="PROTEASE HTPX"/>
    <property type="match status" value="1"/>
</dbReference>
<proteinExistence type="predicted"/>
<dbReference type="GO" id="GO:0006508">
    <property type="term" value="P:proteolysis"/>
    <property type="evidence" value="ECO:0007669"/>
    <property type="project" value="UniProtKB-KW"/>
</dbReference>
<feature type="transmembrane region" description="Helical" evidence="11">
    <location>
        <begin position="21"/>
        <end position="54"/>
    </location>
</feature>
<comment type="caution">
    <text evidence="13">The sequence shown here is derived from an EMBL/GenBank/DDBJ whole genome shotgun (WGS) entry which is preliminary data.</text>
</comment>
<evidence type="ECO:0000259" key="12">
    <source>
        <dbReference type="Pfam" id="PF01435"/>
    </source>
</evidence>
<dbReference type="Gene3D" id="3.30.2010.10">
    <property type="entry name" value="Metalloproteases ('zincins'), catalytic domain"/>
    <property type="match status" value="1"/>
</dbReference>
<evidence type="ECO:0000256" key="11">
    <source>
        <dbReference type="SAM" id="Phobius"/>
    </source>
</evidence>
<keyword evidence="4 11" id="KW-0812">Transmembrane</keyword>
<protein>
    <recommendedName>
        <fullName evidence="12">Peptidase M48 domain-containing protein</fullName>
    </recommendedName>
</protein>
<comment type="cofactor">
    <cofactor evidence="1">
        <name>Zn(2+)</name>
        <dbReference type="ChEBI" id="CHEBI:29105"/>
    </cofactor>
</comment>
<dbReference type="OrthoDB" id="9789270at2"/>
<organism evidence="13 14">
    <name type="scientific">Pedobacter chitinilyticus</name>
    <dbReference type="NCBI Taxonomy" id="2233776"/>
    <lineage>
        <taxon>Bacteria</taxon>
        <taxon>Pseudomonadati</taxon>
        <taxon>Bacteroidota</taxon>
        <taxon>Sphingobacteriia</taxon>
        <taxon>Sphingobacteriales</taxon>
        <taxon>Sphingobacteriaceae</taxon>
        <taxon>Pedobacter</taxon>
    </lineage>
</organism>
<dbReference type="Pfam" id="PF01435">
    <property type="entry name" value="Peptidase_M48"/>
    <property type="match status" value="1"/>
</dbReference>
<dbReference type="GO" id="GO:0046872">
    <property type="term" value="F:metal ion binding"/>
    <property type="evidence" value="ECO:0007669"/>
    <property type="project" value="UniProtKB-KW"/>
</dbReference>
<evidence type="ECO:0000256" key="6">
    <source>
        <dbReference type="ARBA" id="ARBA00022801"/>
    </source>
</evidence>
<keyword evidence="7" id="KW-0862">Zinc</keyword>
<keyword evidence="6" id="KW-0378">Hydrolase</keyword>
<evidence type="ECO:0000313" key="14">
    <source>
        <dbReference type="Proteomes" id="UP000284120"/>
    </source>
</evidence>
<evidence type="ECO:0000256" key="7">
    <source>
        <dbReference type="ARBA" id="ARBA00022833"/>
    </source>
</evidence>